<feature type="transmembrane region" description="Helical" evidence="5">
    <location>
        <begin position="312"/>
        <end position="335"/>
    </location>
</feature>
<dbReference type="InterPro" id="IPR050549">
    <property type="entry name" value="MFS_Trehalose_Transporter"/>
</dbReference>
<feature type="transmembrane region" description="Helical" evidence="5">
    <location>
        <begin position="34"/>
        <end position="58"/>
    </location>
</feature>
<feature type="transmembrane region" description="Helical" evidence="5">
    <location>
        <begin position="374"/>
        <end position="395"/>
    </location>
</feature>
<name>A0A9N9ZZT8_BEMTA</name>
<dbReference type="Gene3D" id="1.20.1250.20">
    <property type="entry name" value="MFS general substrate transporter like domains"/>
    <property type="match status" value="1"/>
</dbReference>
<gene>
    <name evidence="7" type="ORF">BEMITA_LOCUS718</name>
</gene>
<dbReference type="PROSITE" id="PS50850">
    <property type="entry name" value="MFS"/>
    <property type="match status" value="1"/>
</dbReference>
<dbReference type="InterPro" id="IPR005828">
    <property type="entry name" value="MFS_sugar_transport-like"/>
</dbReference>
<keyword evidence="2 5" id="KW-0812">Transmembrane</keyword>
<accession>A0A9N9ZZT8</accession>
<dbReference type="KEGG" id="btab:109041349"/>
<dbReference type="Pfam" id="PF00083">
    <property type="entry name" value="Sugar_tr"/>
    <property type="match status" value="1"/>
</dbReference>
<evidence type="ECO:0000259" key="6">
    <source>
        <dbReference type="PROSITE" id="PS50850"/>
    </source>
</evidence>
<feature type="transmembrane region" description="Helical" evidence="5">
    <location>
        <begin position="130"/>
        <end position="152"/>
    </location>
</feature>
<proteinExistence type="predicted"/>
<reference evidence="7" key="1">
    <citation type="submission" date="2021-12" db="EMBL/GenBank/DDBJ databases">
        <authorList>
            <person name="King R."/>
        </authorList>
    </citation>
    <scope>NUCLEOTIDE SEQUENCE</scope>
</reference>
<keyword evidence="3 5" id="KW-1133">Transmembrane helix</keyword>
<evidence type="ECO:0000256" key="3">
    <source>
        <dbReference type="ARBA" id="ARBA00022989"/>
    </source>
</evidence>
<dbReference type="GO" id="GO:0022857">
    <property type="term" value="F:transmembrane transporter activity"/>
    <property type="evidence" value="ECO:0007669"/>
    <property type="project" value="InterPro"/>
</dbReference>
<dbReference type="GO" id="GO:0016020">
    <property type="term" value="C:membrane"/>
    <property type="evidence" value="ECO:0007669"/>
    <property type="project" value="UniProtKB-SubCell"/>
</dbReference>
<dbReference type="PANTHER" id="PTHR48021">
    <property type="match status" value="1"/>
</dbReference>
<comment type="subcellular location">
    <subcellularLocation>
        <location evidence="1">Membrane</location>
        <topology evidence="1">Multi-pass membrane protein</topology>
    </subcellularLocation>
</comment>
<dbReference type="InterPro" id="IPR020846">
    <property type="entry name" value="MFS_dom"/>
</dbReference>
<feature type="transmembrane region" description="Helical" evidence="5">
    <location>
        <begin position="78"/>
        <end position="96"/>
    </location>
</feature>
<dbReference type="InterPro" id="IPR036259">
    <property type="entry name" value="MFS_trans_sf"/>
</dbReference>
<protein>
    <recommendedName>
        <fullName evidence="6">Major facilitator superfamily (MFS) profile domain-containing protein</fullName>
    </recommendedName>
</protein>
<feature type="transmembrane region" description="Helical" evidence="5">
    <location>
        <begin position="347"/>
        <end position="367"/>
    </location>
</feature>
<dbReference type="AlphaFoldDB" id="A0A9N9ZZT8"/>
<evidence type="ECO:0000256" key="2">
    <source>
        <dbReference type="ARBA" id="ARBA00022692"/>
    </source>
</evidence>
<feature type="transmembrane region" description="Helical" evidence="5">
    <location>
        <begin position="469"/>
        <end position="491"/>
    </location>
</feature>
<dbReference type="EMBL" id="OU963862">
    <property type="protein sequence ID" value="CAH0381026.1"/>
    <property type="molecule type" value="Genomic_DNA"/>
</dbReference>
<evidence type="ECO:0000256" key="1">
    <source>
        <dbReference type="ARBA" id="ARBA00004141"/>
    </source>
</evidence>
<organism evidence="7 8">
    <name type="scientific">Bemisia tabaci</name>
    <name type="common">Sweetpotato whitefly</name>
    <name type="synonym">Aleurodes tabaci</name>
    <dbReference type="NCBI Taxonomy" id="7038"/>
    <lineage>
        <taxon>Eukaryota</taxon>
        <taxon>Metazoa</taxon>
        <taxon>Ecdysozoa</taxon>
        <taxon>Arthropoda</taxon>
        <taxon>Hexapoda</taxon>
        <taxon>Insecta</taxon>
        <taxon>Pterygota</taxon>
        <taxon>Neoptera</taxon>
        <taxon>Paraneoptera</taxon>
        <taxon>Hemiptera</taxon>
        <taxon>Sternorrhyncha</taxon>
        <taxon>Aleyrodoidea</taxon>
        <taxon>Aleyrodidae</taxon>
        <taxon>Aleyrodinae</taxon>
        <taxon>Bemisia</taxon>
    </lineage>
</organism>
<dbReference type="Proteomes" id="UP001152759">
    <property type="component" value="Chromosome 1"/>
</dbReference>
<evidence type="ECO:0000256" key="4">
    <source>
        <dbReference type="ARBA" id="ARBA00023136"/>
    </source>
</evidence>
<evidence type="ECO:0000313" key="8">
    <source>
        <dbReference type="Proteomes" id="UP001152759"/>
    </source>
</evidence>
<evidence type="ECO:0000313" key="7">
    <source>
        <dbReference type="EMBL" id="CAH0381026.1"/>
    </source>
</evidence>
<dbReference type="PANTHER" id="PTHR48021:SF39">
    <property type="entry name" value="MAJOR FACILITATOR SUPERFAMILY (MFS) PROFILE DOMAIN-CONTAINING PROTEIN"/>
    <property type="match status" value="1"/>
</dbReference>
<feature type="transmembrane region" description="Helical" evidence="5">
    <location>
        <begin position="164"/>
        <end position="185"/>
    </location>
</feature>
<feature type="domain" description="Major facilitator superfamily (MFS) profile" evidence="6">
    <location>
        <begin position="34"/>
        <end position="498"/>
    </location>
</feature>
<evidence type="ECO:0000256" key="5">
    <source>
        <dbReference type="SAM" id="Phobius"/>
    </source>
</evidence>
<keyword evidence="8" id="KW-1185">Reference proteome</keyword>
<dbReference type="SUPFAM" id="SSF103473">
    <property type="entry name" value="MFS general substrate transporter"/>
    <property type="match status" value="1"/>
</dbReference>
<feature type="transmembrane region" description="Helical" evidence="5">
    <location>
        <begin position="407"/>
        <end position="429"/>
    </location>
</feature>
<keyword evidence="4 5" id="KW-0472">Membrane</keyword>
<sequence length="529" mass="59679">MKSSEEQTKVSFEEPSDSSKIRYENARRSTCSQVVVMMVLVGLLLDIGMQASMPTIVIGALHRNPSERLSMNDEEASWFGSILSFSHPIGALISGFLQERFGRRGSMILVNIPTLAAWTTLHLADSIYQLYIVAATMGLSIGFLEAPLHSYIGEVGEPHFRGTMSTMGTAAALLGVLTIHMLGYLVRWRTAALISAAVPLITIVCLTRIPESPTWLIMNGRMKDAQKALGWIRGWLKPEAVQKEFQQLLNHIEAAPKIHRTRSIDNETYQMVPTADCETESSLRPPEESKSYLRSKYEELTDKRLYRPLRMVFIVFFFTSATELSGMRPFMVGIFKDFGFAIDSQLLLVFSIAFFFAGAMLNVVLLRRLGKRRLTLMCQAVATLCILLLGTYTTLFNKSNRIPSLVWIPVTLMSCINFCGGFAITLIPWQLCAEVFPLKGRGTAQGLAAAWAYYVRFVMSKSHLYLERWIKLNGVFFLYGAVAIIAFLYHLRYLPETEDKSLEKIESYFTEDHDEAEKFLKPKSSNKSR</sequence>